<dbReference type="AlphaFoldDB" id="A0A380WXX6"/>
<name>A0A380WXX6_9FIRM</name>
<dbReference type="Proteomes" id="UP000255124">
    <property type="component" value="Unassembled WGS sequence"/>
</dbReference>
<accession>A0A380WXX6</accession>
<protein>
    <submittedName>
        <fullName evidence="1">Uncharacterized protein</fullName>
    </submittedName>
</protein>
<dbReference type="EMBL" id="UFTA01000002">
    <property type="protein sequence ID" value="SUU93012.1"/>
    <property type="molecule type" value="Genomic_DNA"/>
</dbReference>
<evidence type="ECO:0000313" key="2">
    <source>
        <dbReference type="Proteomes" id="UP000255124"/>
    </source>
</evidence>
<reference evidence="1 2" key="1">
    <citation type="submission" date="2018-06" db="EMBL/GenBank/DDBJ databases">
        <authorList>
            <consortium name="Pathogen Informatics"/>
            <person name="Doyle S."/>
        </authorList>
    </citation>
    <scope>NUCLEOTIDE SEQUENCE [LARGE SCALE GENOMIC DNA]</scope>
    <source>
        <strain evidence="1 2">NCTC9810</strain>
    </source>
</reference>
<proteinExistence type="predicted"/>
<evidence type="ECO:0000313" key="1">
    <source>
        <dbReference type="EMBL" id="SUU93012.1"/>
    </source>
</evidence>
<organism evidence="1 2">
    <name type="scientific">Anaerococcus octavius</name>
    <dbReference type="NCBI Taxonomy" id="54007"/>
    <lineage>
        <taxon>Bacteria</taxon>
        <taxon>Bacillati</taxon>
        <taxon>Bacillota</taxon>
        <taxon>Tissierellia</taxon>
        <taxon>Tissierellales</taxon>
        <taxon>Peptoniphilaceae</taxon>
        <taxon>Anaerococcus</taxon>
    </lineage>
</organism>
<sequence length="29" mass="3375">MIIYLGKPKKVLYNTGIIYYNILKTNKGD</sequence>
<gene>
    <name evidence="1" type="ORF">NCTC9810_01362</name>
</gene>